<accession>A0A0A9ALN0</accession>
<proteinExistence type="predicted"/>
<reference evidence="1" key="2">
    <citation type="journal article" date="2015" name="Data Brief">
        <title>Shoot transcriptome of the giant reed, Arundo donax.</title>
        <authorList>
            <person name="Barrero R.A."/>
            <person name="Guerrero F.D."/>
            <person name="Moolhuijzen P."/>
            <person name="Goolsby J.A."/>
            <person name="Tidwell J."/>
            <person name="Bellgard S.E."/>
            <person name="Bellgard M.I."/>
        </authorList>
    </citation>
    <scope>NUCLEOTIDE SEQUENCE</scope>
    <source>
        <tissue evidence="1">Shoot tissue taken approximately 20 cm above the soil surface</tissue>
    </source>
</reference>
<organism evidence="1">
    <name type="scientific">Arundo donax</name>
    <name type="common">Giant reed</name>
    <name type="synonym">Donax arundinaceus</name>
    <dbReference type="NCBI Taxonomy" id="35708"/>
    <lineage>
        <taxon>Eukaryota</taxon>
        <taxon>Viridiplantae</taxon>
        <taxon>Streptophyta</taxon>
        <taxon>Embryophyta</taxon>
        <taxon>Tracheophyta</taxon>
        <taxon>Spermatophyta</taxon>
        <taxon>Magnoliopsida</taxon>
        <taxon>Liliopsida</taxon>
        <taxon>Poales</taxon>
        <taxon>Poaceae</taxon>
        <taxon>PACMAD clade</taxon>
        <taxon>Arundinoideae</taxon>
        <taxon>Arundineae</taxon>
        <taxon>Arundo</taxon>
    </lineage>
</organism>
<reference evidence="1" key="1">
    <citation type="submission" date="2014-09" db="EMBL/GenBank/DDBJ databases">
        <authorList>
            <person name="Magalhaes I.L.F."/>
            <person name="Oliveira U."/>
            <person name="Santos F.R."/>
            <person name="Vidigal T.H.D.A."/>
            <person name="Brescovit A.D."/>
            <person name="Santos A.J."/>
        </authorList>
    </citation>
    <scope>NUCLEOTIDE SEQUENCE</scope>
    <source>
        <tissue evidence="1">Shoot tissue taken approximately 20 cm above the soil surface</tissue>
    </source>
</reference>
<name>A0A0A9ALN0_ARUDO</name>
<protein>
    <submittedName>
        <fullName evidence="1">Uncharacterized protein</fullName>
    </submittedName>
</protein>
<dbReference type="EMBL" id="GBRH01248040">
    <property type="protein sequence ID" value="JAD49855.1"/>
    <property type="molecule type" value="Transcribed_RNA"/>
</dbReference>
<dbReference type="AlphaFoldDB" id="A0A0A9ALN0"/>
<evidence type="ECO:0000313" key="1">
    <source>
        <dbReference type="EMBL" id="JAD49855.1"/>
    </source>
</evidence>
<sequence>MKHSISEICRTYNSIYGTSRSKLL</sequence>